<dbReference type="Proteomes" id="UP000465302">
    <property type="component" value="Unassembled WGS sequence"/>
</dbReference>
<evidence type="ECO:0000256" key="2">
    <source>
        <dbReference type="ARBA" id="ARBA00022475"/>
    </source>
</evidence>
<sequence>MAPMTSVSDAADAPSAFTVRTAAGWFRLIALAEAVSWVGLLVGMYFKYLGSPRTEIGVKVFGMAHGLIFVAFVLAGLLVGISVKWARGTWLLALLASVVPLGSVIFLIWADRSGRMGSASPSKGVLQPRGSVPETA</sequence>
<comment type="subcellular location">
    <subcellularLocation>
        <location evidence="1">Cell membrane</location>
        <topology evidence="1">Multi-pass membrane protein</topology>
    </subcellularLocation>
</comment>
<dbReference type="EMBL" id="BLKS01000001">
    <property type="protein sequence ID" value="GFG51389.1"/>
    <property type="molecule type" value="Genomic_DNA"/>
</dbReference>
<dbReference type="GO" id="GO:0005886">
    <property type="term" value="C:plasma membrane"/>
    <property type="evidence" value="ECO:0007669"/>
    <property type="project" value="UniProtKB-SubCell"/>
</dbReference>
<dbReference type="RefSeq" id="WP_371871014.1">
    <property type="nucleotide sequence ID" value="NZ_BLKS01000001.1"/>
</dbReference>
<keyword evidence="2" id="KW-1003">Cell membrane</keyword>
<evidence type="ECO:0000256" key="4">
    <source>
        <dbReference type="ARBA" id="ARBA00022989"/>
    </source>
</evidence>
<evidence type="ECO:0000256" key="3">
    <source>
        <dbReference type="ARBA" id="ARBA00022692"/>
    </source>
</evidence>
<name>A0A7I9W1S4_MYCAG</name>
<dbReference type="Pfam" id="PF12823">
    <property type="entry name" value="DUF3817"/>
    <property type="match status" value="1"/>
</dbReference>
<dbReference type="AlphaFoldDB" id="A0A7I9W1S4"/>
<evidence type="ECO:0000256" key="7">
    <source>
        <dbReference type="SAM" id="Phobius"/>
    </source>
</evidence>
<protein>
    <submittedName>
        <fullName evidence="9">Membrane protein</fullName>
    </submittedName>
</protein>
<feature type="domain" description="DUF3817" evidence="8">
    <location>
        <begin position="24"/>
        <end position="111"/>
    </location>
</feature>
<feature type="region of interest" description="Disordered" evidence="6">
    <location>
        <begin position="115"/>
        <end position="136"/>
    </location>
</feature>
<evidence type="ECO:0000313" key="10">
    <source>
        <dbReference type="Proteomes" id="UP000465302"/>
    </source>
</evidence>
<dbReference type="InterPro" id="IPR023845">
    <property type="entry name" value="DUF3817_TM"/>
</dbReference>
<proteinExistence type="predicted"/>
<dbReference type="NCBIfam" id="TIGR03954">
    <property type="entry name" value="integ_memb_HG"/>
    <property type="match status" value="1"/>
</dbReference>
<keyword evidence="5 7" id="KW-0472">Membrane</keyword>
<organism evidence="9 10">
    <name type="scientific">Mycolicibacterium agri</name>
    <name type="common">Mycobacterium agri</name>
    <dbReference type="NCBI Taxonomy" id="36811"/>
    <lineage>
        <taxon>Bacteria</taxon>
        <taxon>Bacillati</taxon>
        <taxon>Actinomycetota</taxon>
        <taxon>Actinomycetes</taxon>
        <taxon>Mycobacteriales</taxon>
        <taxon>Mycobacteriaceae</taxon>
        <taxon>Mycolicibacterium</taxon>
    </lineage>
</organism>
<feature type="transmembrane region" description="Helical" evidence="7">
    <location>
        <begin position="89"/>
        <end position="110"/>
    </location>
</feature>
<evidence type="ECO:0000256" key="6">
    <source>
        <dbReference type="SAM" id="MobiDB-lite"/>
    </source>
</evidence>
<evidence type="ECO:0000256" key="5">
    <source>
        <dbReference type="ARBA" id="ARBA00023136"/>
    </source>
</evidence>
<gene>
    <name evidence="9" type="ORF">MAGR_28300</name>
</gene>
<keyword evidence="4 7" id="KW-1133">Transmembrane helix</keyword>
<dbReference type="PANTHER" id="PTHR40077">
    <property type="entry name" value="MEMBRANE PROTEIN-RELATED"/>
    <property type="match status" value="1"/>
</dbReference>
<reference evidence="9 10" key="1">
    <citation type="journal article" date="2019" name="Emerg. Microbes Infect.">
        <title>Comprehensive subspecies identification of 175 nontuberculous mycobacteria species based on 7547 genomic profiles.</title>
        <authorList>
            <person name="Matsumoto Y."/>
            <person name="Kinjo T."/>
            <person name="Motooka D."/>
            <person name="Nabeya D."/>
            <person name="Jung N."/>
            <person name="Uechi K."/>
            <person name="Horii T."/>
            <person name="Iida T."/>
            <person name="Fujita J."/>
            <person name="Nakamura S."/>
        </authorList>
    </citation>
    <scope>NUCLEOTIDE SEQUENCE [LARGE SCALE GENOMIC DNA]</scope>
    <source>
        <strain evidence="9 10">JCM 6377</strain>
    </source>
</reference>
<evidence type="ECO:0000259" key="8">
    <source>
        <dbReference type="Pfam" id="PF12823"/>
    </source>
</evidence>
<evidence type="ECO:0000256" key="1">
    <source>
        <dbReference type="ARBA" id="ARBA00004651"/>
    </source>
</evidence>
<keyword evidence="3 7" id="KW-0812">Transmembrane</keyword>
<accession>A0A7I9W1S4</accession>
<feature type="transmembrane region" description="Helical" evidence="7">
    <location>
        <begin position="60"/>
        <end position="83"/>
    </location>
</feature>
<feature type="transmembrane region" description="Helical" evidence="7">
    <location>
        <begin position="25"/>
        <end position="48"/>
    </location>
</feature>
<dbReference type="PANTHER" id="PTHR40077:SF1">
    <property type="entry name" value="MEMBRANE PROTEIN"/>
    <property type="match status" value="1"/>
</dbReference>
<evidence type="ECO:0000313" key="9">
    <source>
        <dbReference type="EMBL" id="GFG51389.1"/>
    </source>
</evidence>
<comment type="caution">
    <text evidence="9">The sequence shown here is derived from an EMBL/GenBank/DDBJ whole genome shotgun (WGS) entry which is preliminary data.</text>
</comment>